<evidence type="ECO:0000313" key="2">
    <source>
        <dbReference type="Proteomes" id="UP000179627"/>
    </source>
</evidence>
<organism evidence="1 2">
    <name type="scientific">Parafrankia colletiae</name>
    <dbReference type="NCBI Taxonomy" id="573497"/>
    <lineage>
        <taxon>Bacteria</taxon>
        <taxon>Bacillati</taxon>
        <taxon>Actinomycetota</taxon>
        <taxon>Actinomycetes</taxon>
        <taxon>Frankiales</taxon>
        <taxon>Frankiaceae</taxon>
        <taxon>Parafrankia</taxon>
    </lineage>
</organism>
<dbReference type="AlphaFoldDB" id="A0A1S1QNK9"/>
<proteinExistence type="predicted"/>
<dbReference type="InterPro" id="IPR045991">
    <property type="entry name" value="DUF5947"/>
</dbReference>
<accession>A0A1S1QNK9</accession>
<keyword evidence="2" id="KW-1185">Reference proteome</keyword>
<dbReference type="EMBL" id="MBLM01000126">
    <property type="protein sequence ID" value="OHV34702.1"/>
    <property type="molecule type" value="Genomic_DNA"/>
</dbReference>
<protein>
    <submittedName>
        <fullName evidence="1">Uncharacterized protein</fullName>
    </submittedName>
</protein>
<dbReference type="Proteomes" id="UP000179627">
    <property type="component" value="Unassembled WGS sequence"/>
</dbReference>
<dbReference type="RefSeq" id="WP_071086153.1">
    <property type="nucleotide sequence ID" value="NZ_MBLM01000126.1"/>
</dbReference>
<reference evidence="2" key="1">
    <citation type="submission" date="2016-07" db="EMBL/GenBank/DDBJ databases">
        <title>Sequence Frankia sp. strain CcI1.17.</title>
        <authorList>
            <person name="Ghodhbane-Gtari F."/>
            <person name="Swanson E."/>
            <person name="Gueddou A."/>
            <person name="Morris K."/>
            <person name="Hezbri K."/>
            <person name="Ktari A."/>
            <person name="Nouioui I."/>
            <person name="Abebe-Akele F."/>
            <person name="Simpson S."/>
            <person name="Thomas K."/>
            <person name="Gtari M."/>
            <person name="Tisa L.S."/>
            <person name="Hurst S."/>
        </authorList>
    </citation>
    <scope>NUCLEOTIDE SEQUENCE [LARGE SCALE GENOMIC DNA]</scope>
    <source>
        <strain evidence="2">Cc1.17</strain>
    </source>
</reference>
<evidence type="ECO:0000313" key="1">
    <source>
        <dbReference type="EMBL" id="OHV34702.1"/>
    </source>
</evidence>
<dbReference type="Pfam" id="PF19372">
    <property type="entry name" value="DUF5947"/>
    <property type="match status" value="1"/>
</dbReference>
<name>A0A1S1QNK9_9ACTN</name>
<gene>
    <name evidence="1" type="ORF">CC117_21110</name>
</gene>
<dbReference type="OrthoDB" id="152349at2"/>
<sequence>MTATLHRFLARDPAAGRAPRCEFCGESMPGGTSDGQAGGQPGGHGHVADLGARSILCVCAGCRLLFTAAGSGGGRYRAIPTRYRYAPRFPAASELLAAAAIPVGLAFFVIHDGQISAFYPSPAGATHCELPSDLTPSAAPAGTAGWLPEPDVEALLVHVTRDGQSGYLLPIDACYRLVGELRLHWRGFDGGAEARARLAAFLADARRRAGTGTGTGTGTGAG</sequence>
<comment type="caution">
    <text evidence="1">The sequence shown here is derived from an EMBL/GenBank/DDBJ whole genome shotgun (WGS) entry which is preliminary data.</text>
</comment>